<evidence type="ECO:0000313" key="17">
    <source>
        <dbReference type="Proteomes" id="UP001174691"/>
    </source>
</evidence>
<comment type="catalytic activity">
    <reaction evidence="13">
        <text>4-fumarylacetoacetate + H2O = acetoacetate + fumarate + H(+)</text>
        <dbReference type="Rhea" id="RHEA:10244"/>
        <dbReference type="ChEBI" id="CHEBI:13705"/>
        <dbReference type="ChEBI" id="CHEBI:15377"/>
        <dbReference type="ChEBI" id="CHEBI:15378"/>
        <dbReference type="ChEBI" id="CHEBI:18034"/>
        <dbReference type="ChEBI" id="CHEBI:29806"/>
        <dbReference type="EC" id="3.7.1.2"/>
    </reaction>
</comment>
<evidence type="ECO:0000256" key="7">
    <source>
        <dbReference type="ARBA" id="ARBA00022842"/>
    </source>
</evidence>
<organism evidence="16 17">
    <name type="scientific">Coniochaeta hoffmannii</name>
    <dbReference type="NCBI Taxonomy" id="91930"/>
    <lineage>
        <taxon>Eukaryota</taxon>
        <taxon>Fungi</taxon>
        <taxon>Dikarya</taxon>
        <taxon>Ascomycota</taxon>
        <taxon>Pezizomycotina</taxon>
        <taxon>Sordariomycetes</taxon>
        <taxon>Sordariomycetidae</taxon>
        <taxon>Coniochaetales</taxon>
        <taxon>Coniochaetaceae</taxon>
        <taxon>Coniochaeta</taxon>
    </lineage>
</organism>
<evidence type="ECO:0000256" key="4">
    <source>
        <dbReference type="ARBA" id="ARBA00022723"/>
    </source>
</evidence>
<dbReference type="GO" id="GO:0004334">
    <property type="term" value="F:fumarylacetoacetase activity"/>
    <property type="evidence" value="ECO:0007669"/>
    <property type="project" value="UniProtKB-UniRule"/>
</dbReference>
<dbReference type="Proteomes" id="UP001174691">
    <property type="component" value="Unassembled WGS sequence"/>
</dbReference>
<keyword evidence="8 13" id="KW-0828">Tyrosine catabolism</keyword>
<keyword evidence="17" id="KW-1185">Reference proteome</keyword>
<feature type="binding site" evidence="12">
    <location>
        <position position="242"/>
    </location>
    <ligand>
        <name>Mg(2+)</name>
        <dbReference type="ChEBI" id="CHEBI:18420"/>
    </ligand>
</feature>
<dbReference type="Pfam" id="PF09298">
    <property type="entry name" value="FAA_hydrolase_N"/>
    <property type="match status" value="1"/>
</dbReference>
<evidence type="ECO:0000256" key="6">
    <source>
        <dbReference type="ARBA" id="ARBA00022837"/>
    </source>
</evidence>
<evidence type="ECO:0000256" key="3">
    <source>
        <dbReference type="ARBA" id="ARBA00012094"/>
    </source>
</evidence>
<dbReference type="GO" id="GO:0046872">
    <property type="term" value="F:metal ion binding"/>
    <property type="evidence" value="ECO:0007669"/>
    <property type="project" value="UniProtKB-UniRule"/>
</dbReference>
<dbReference type="GO" id="GO:0006559">
    <property type="term" value="P:L-phenylalanine catabolic process"/>
    <property type="evidence" value="ECO:0007669"/>
    <property type="project" value="UniProtKB-UniRule"/>
</dbReference>
<evidence type="ECO:0000313" key="16">
    <source>
        <dbReference type="EMBL" id="KAJ9161248.1"/>
    </source>
</evidence>
<keyword evidence="4 12" id="KW-0479">Metal-binding</keyword>
<gene>
    <name evidence="16" type="ORF">NKR19_g2500</name>
</gene>
<dbReference type="Gene3D" id="2.30.30.230">
    <property type="entry name" value="Fumarylacetoacetase, N-terminal domain"/>
    <property type="match status" value="1"/>
</dbReference>
<feature type="binding site" evidence="12">
    <location>
        <position position="184"/>
    </location>
    <ligand>
        <name>Ca(2+)</name>
        <dbReference type="ChEBI" id="CHEBI:29108"/>
    </ligand>
</feature>
<feature type="binding site" evidence="11">
    <location>
        <position position="334"/>
    </location>
    <ligand>
        <name>substrate</name>
    </ligand>
</feature>
<dbReference type="GO" id="GO:1902000">
    <property type="term" value="P:homogentisate catabolic process"/>
    <property type="evidence" value="ECO:0007669"/>
    <property type="project" value="TreeGrafter"/>
</dbReference>
<dbReference type="EMBL" id="JANBVN010000025">
    <property type="protein sequence ID" value="KAJ9161248.1"/>
    <property type="molecule type" value="Genomic_DNA"/>
</dbReference>
<evidence type="ECO:0000256" key="9">
    <source>
        <dbReference type="ARBA" id="ARBA00023232"/>
    </source>
</evidence>
<reference evidence="16" key="1">
    <citation type="submission" date="2022-07" db="EMBL/GenBank/DDBJ databases">
        <title>Fungi with potential for degradation of polypropylene.</title>
        <authorList>
            <person name="Gostincar C."/>
        </authorList>
    </citation>
    <scope>NUCLEOTIDE SEQUENCE</scope>
    <source>
        <strain evidence="16">EXF-13287</strain>
    </source>
</reference>
<dbReference type="Gene3D" id="3.90.850.10">
    <property type="entry name" value="Fumarylacetoacetase-like, C-terminal domain"/>
    <property type="match status" value="1"/>
</dbReference>
<feature type="active site" description="Proton acceptor" evidence="10">
    <location>
        <position position="116"/>
    </location>
</feature>
<feature type="binding site" evidence="12">
    <location>
        <position position="218"/>
    </location>
    <ligand>
        <name>Ca(2+)</name>
        <dbReference type="ChEBI" id="CHEBI:29108"/>
    </ligand>
</feature>
<dbReference type="AlphaFoldDB" id="A0AA38RYT1"/>
<dbReference type="Pfam" id="PF01557">
    <property type="entry name" value="FAA_hydrolase"/>
    <property type="match status" value="1"/>
</dbReference>
<evidence type="ECO:0000256" key="1">
    <source>
        <dbReference type="ARBA" id="ARBA00004782"/>
    </source>
</evidence>
<feature type="binding site" evidence="11">
    <location>
        <position position="225"/>
    </location>
    <ligand>
        <name>substrate</name>
    </ligand>
</feature>
<evidence type="ECO:0000256" key="13">
    <source>
        <dbReference type="RuleBase" id="RU366008"/>
    </source>
</evidence>
<keyword evidence="7 12" id="KW-0460">Magnesium</keyword>
<evidence type="ECO:0000256" key="11">
    <source>
        <dbReference type="PIRSR" id="PIRSR605959-2"/>
    </source>
</evidence>
<dbReference type="InterPro" id="IPR015377">
    <property type="entry name" value="Fumarylacetoacetase_N"/>
</dbReference>
<feature type="binding site" evidence="12">
    <location>
        <position position="238"/>
    </location>
    <ligand>
        <name>Mg(2+)</name>
        <dbReference type="ChEBI" id="CHEBI:18420"/>
    </ligand>
</feature>
<dbReference type="PANTHER" id="PTHR43069:SF5">
    <property type="entry name" value="FUMARYLACETOACETASE"/>
    <property type="match status" value="1"/>
</dbReference>
<dbReference type="PANTHER" id="PTHR43069">
    <property type="entry name" value="FUMARYLACETOACETASE"/>
    <property type="match status" value="1"/>
</dbReference>
<dbReference type="SUPFAM" id="SSF63433">
    <property type="entry name" value="Fumarylacetoacetate hydrolase, FAH, N-terminal domain"/>
    <property type="match status" value="1"/>
</dbReference>
<dbReference type="InterPro" id="IPR005959">
    <property type="entry name" value="Fumarylacetoacetase"/>
</dbReference>
<dbReference type="InterPro" id="IPR036663">
    <property type="entry name" value="Fumarylacetoacetase_C_sf"/>
</dbReference>
<keyword evidence="5 13" id="KW-0378">Hydrolase</keyword>
<evidence type="ECO:0000256" key="10">
    <source>
        <dbReference type="PIRSR" id="PIRSR605959-1"/>
    </source>
</evidence>
<evidence type="ECO:0000256" key="8">
    <source>
        <dbReference type="ARBA" id="ARBA00022878"/>
    </source>
</evidence>
<keyword evidence="9 13" id="KW-0585">Phenylalanine catabolism</keyword>
<feature type="binding site" evidence="12">
    <location>
        <position position="218"/>
    </location>
    <ligand>
        <name>Mg(2+)</name>
        <dbReference type="ChEBI" id="CHEBI:18420"/>
    </ligand>
</feature>
<evidence type="ECO:0000259" key="15">
    <source>
        <dbReference type="Pfam" id="PF09298"/>
    </source>
</evidence>
<dbReference type="GO" id="GO:0006572">
    <property type="term" value="P:L-tyrosine catabolic process"/>
    <property type="evidence" value="ECO:0007669"/>
    <property type="project" value="UniProtKB-UniRule"/>
</dbReference>
<evidence type="ECO:0000256" key="12">
    <source>
        <dbReference type="PIRSR" id="PIRSR605959-3"/>
    </source>
</evidence>
<comment type="caution">
    <text evidence="16">The sequence shown here is derived from an EMBL/GenBank/DDBJ whole genome shotgun (WGS) entry which is preliminary data.</text>
</comment>
<dbReference type="InterPro" id="IPR036462">
    <property type="entry name" value="Fumarylacetoacetase_N_sf"/>
</dbReference>
<dbReference type="SUPFAM" id="SSF56529">
    <property type="entry name" value="FAH"/>
    <property type="match status" value="1"/>
</dbReference>
<comment type="pathway">
    <text evidence="1 13">Amino-acid degradation; L-phenylalanine degradation; acetoacetate and fumarate from L-phenylalanine: step 6/6.</text>
</comment>
<accession>A0AA38RYT1</accession>
<proteinExistence type="inferred from homology"/>
<evidence type="ECO:0000256" key="5">
    <source>
        <dbReference type="ARBA" id="ARBA00022801"/>
    </source>
</evidence>
<feature type="binding site" evidence="12">
    <location>
        <position position="109"/>
    </location>
    <ligand>
        <name>Ca(2+)</name>
        <dbReference type="ChEBI" id="CHEBI:29108"/>
    </ligand>
</feature>
<comment type="similarity">
    <text evidence="2 13">Belongs to the FAH family.</text>
</comment>
<dbReference type="EC" id="3.7.1.2" evidence="3 13"/>
<protein>
    <recommendedName>
        <fullName evidence="3 13">Fumarylacetoacetase</fullName>
        <ecNumber evidence="3 13">3.7.1.2</ecNumber>
    </recommendedName>
    <alternativeName>
        <fullName evidence="13">Fumarylacetoacetate hydrolase</fullName>
    </alternativeName>
</protein>
<keyword evidence="6 12" id="KW-0106">Calcium</keyword>
<sequence>MGYAEHFSLANIPYGIASGGGHAKPAPATRLEDNIFFLADLDLQIDPEIKQTFSQPTLNALAALPKSKLRELRTTIQTALRDPATVSTHGIPADQVRTHLPVVARGFTDFSCSTEHLQNASEAMTGARSLPPAALHYPIGYGGRASSVVVSGTPIVRPLGQYYSPDKGHGEGIGFGPSQAMDYELEMAAIIGRPSRLGEPVAIGDADEHIFGVVLLNDWSARDLQKFEMTPLGPLNGKSFGTTISPWVVTLEALEAFACEPPPKEVEVKSYLRDEKARSTYDVELEVEVVRGGTATRVCTARQRWMYWTFRDLVAQQTVNGCNIETGDLLGTGTVSGIGEGHYGCLMEYKKADGVAPKLEGGEELVWLQDGDEVSFSGYAGPGVGFGECVGVLKPNLA</sequence>
<feature type="domain" description="Fumarylacetoacetase-like C-terminal" evidence="14">
    <location>
        <begin position="107"/>
        <end position="384"/>
    </location>
</feature>
<evidence type="ECO:0000256" key="2">
    <source>
        <dbReference type="ARBA" id="ARBA00010211"/>
    </source>
</evidence>
<dbReference type="InterPro" id="IPR011234">
    <property type="entry name" value="Fumarylacetoacetase-like_C"/>
</dbReference>
<feature type="binding site" evidence="12">
    <location>
        <position position="186"/>
    </location>
    <ligand>
        <name>Ca(2+)</name>
        <dbReference type="ChEBI" id="CHEBI:29108"/>
    </ligand>
</feature>
<feature type="domain" description="Fumarylacetoacetase N-terminal" evidence="15">
    <location>
        <begin position="10"/>
        <end position="101"/>
    </location>
</feature>
<name>A0AA38RYT1_9PEZI</name>
<evidence type="ECO:0000259" key="14">
    <source>
        <dbReference type="Pfam" id="PF01557"/>
    </source>
</evidence>
<comment type="cofactor">
    <cofactor evidence="13">
        <name>Mg(2+)</name>
        <dbReference type="ChEBI" id="CHEBI:18420"/>
    </cofactor>
    <cofactor evidence="13">
        <name>Ca(2+)</name>
        <dbReference type="ChEBI" id="CHEBI:29108"/>
    </cofactor>
</comment>